<sequence>MAAGWKRFTGSSQYPELSANATQSSFCYGVKSDRKFRLPWIQGKRDSDVEQEVLAWIETVTRKFAPSDKNVNEWLKDGTILCEILDTVLPGSLIRKINTKKSQFASAENVTNFLESAKKAGIDSAQLFELSDLLDEKDMGKVFKTLAFLKENFAKNRSRRF</sequence>
<evidence type="ECO:0000313" key="1">
    <source>
        <dbReference type="Proteomes" id="UP000887576"/>
    </source>
</evidence>
<name>A0AC34PX57_9BILA</name>
<dbReference type="Proteomes" id="UP000887576">
    <property type="component" value="Unplaced"/>
</dbReference>
<reference evidence="2" key="1">
    <citation type="submission" date="2022-11" db="UniProtKB">
        <authorList>
            <consortium name="WormBaseParasite"/>
        </authorList>
    </citation>
    <scope>IDENTIFICATION</scope>
</reference>
<organism evidence="1 2">
    <name type="scientific">Panagrolaimus sp. JU765</name>
    <dbReference type="NCBI Taxonomy" id="591449"/>
    <lineage>
        <taxon>Eukaryota</taxon>
        <taxon>Metazoa</taxon>
        <taxon>Ecdysozoa</taxon>
        <taxon>Nematoda</taxon>
        <taxon>Chromadorea</taxon>
        <taxon>Rhabditida</taxon>
        <taxon>Tylenchina</taxon>
        <taxon>Panagrolaimomorpha</taxon>
        <taxon>Panagrolaimoidea</taxon>
        <taxon>Panagrolaimidae</taxon>
        <taxon>Panagrolaimus</taxon>
    </lineage>
</organism>
<evidence type="ECO:0000313" key="2">
    <source>
        <dbReference type="WBParaSite" id="JU765_v2.g10858.t1"/>
    </source>
</evidence>
<accession>A0AC34PX57</accession>
<proteinExistence type="predicted"/>
<dbReference type="WBParaSite" id="JU765_v2.g10858.t1">
    <property type="protein sequence ID" value="JU765_v2.g10858.t1"/>
    <property type="gene ID" value="JU765_v2.g10858"/>
</dbReference>
<protein>
    <submittedName>
        <fullName evidence="2">Calponin-homology (CH) domain-containing protein</fullName>
    </submittedName>
</protein>